<dbReference type="PANTHER" id="PTHR22749">
    <property type="entry name" value="RIBOFLAVIN KINASE/FMN ADENYLYLTRANSFERASE"/>
    <property type="match status" value="1"/>
</dbReference>
<evidence type="ECO:0000313" key="18">
    <source>
        <dbReference type="Proteomes" id="UP000191554"/>
    </source>
</evidence>
<evidence type="ECO:0000313" key="17">
    <source>
        <dbReference type="EMBL" id="OPX46226.1"/>
    </source>
</evidence>
<evidence type="ECO:0000256" key="13">
    <source>
        <dbReference type="ARBA" id="ARBA00047880"/>
    </source>
</evidence>
<evidence type="ECO:0000256" key="10">
    <source>
        <dbReference type="ARBA" id="ARBA00022827"/>
    </source>
</evidence>
<dbReference type="EC" id="2.7.1.26" evidence="15"/>
<evidence type="ECO:0000256" key="11">
    <source>
        <dbReference type="ARBA" id="ARBA00022840"/>
    </source>
</evidence>
<dbReference type="GO" id="GO:0003919">
    <property type="term" value="F:FMN adenylyltransferase activity"/>
    <property type="evidence" value="ECO:0007669"/>
    <property type="project" value="UniProtKB-UniRule"/>
</dbReference>
<evidence type="ECO:0000256" key="3">
    <source>
        <dbReference type="ARBA" id="ARBA00005201"/>
    </source>
</evidence>
<dbReference type="AlphaFoldDB" id="A0A1V4SS02"/>
<dbReference type="EC" id="2.7.7.2" evidence="15"/>
<dbReference type="FunFam" id="3.40.50.620:FF:000021">
    <property type="entry name" value="Riboflavin biosynthesis protein"/>
    <property type="match status" value="1"/>
</dbReference>
<comment type="function">
    <text evidence="1">Catalyzes the phosphorylation of riboflavin to FMN followed by the adenylation of FMN to FAD.</text>
</comment>
<dbReference type="InterPro" id="IPR023468">
    <property type="entry name" value="Riboflavin_kinase"/>
</dbReference>
<dbReference type="FunFam" id="2.40.30.30:FF:000003">
    <property type="entry name" value="Riboflavin biosynthesis protein"/>
    <property type="match status" value="1"/>
</dbReference>
<evidence type="ECO:0000256" key="2">
    <source>
        <dbReference type="ARBA" id="ARBA00004726"/>
    </source>
</evidence>
<name>A0A1V4SS02_RUMHU</name>
<dbReference type="Proteomes" id="UP000191554">
    <property type="component" value="Unassembled WGS sequence"/>
</dbReference>
<evidence type="ECO:0000256" key="4">
    <source>
        <dbReference type="ARBA" id="ARBA00022630"/>
    </source>
</evidence>
<evidence type="ECO:0000256" key="7">
    <source>
        <dbReference type="ARBA" id="ARBA00022695"/>
    </source>
</evidence>
<keyword evidence="11 15" id="KW-0067">ATP-binding</keyword>
<dbReference type="CDD" id="cd02064">
    <property type="entry name" value="FAD_synthetase_N"/>
    <property type="match status" value="1"/>
</dbReference>
<dbReference type="STRING" id="48256.CLHUN_00420"/>
<dbReference type="GO" id="GO:0008531">
    <property type="term" value="F:riboflavin kinase activity"/>
    <property type="evidence" value="ECO:0007669"/>
    <property type="project" value="UniProtKB-UniRule"/>
</dbReference>
<evidence type="ECO:0000256" key="5">
    <source>
        <dbReference type="ARBA" id="ARBA00022643"/>
    </source>
</evidence>
<dbReference type="InterPro" id="IPR014729">
    <property type="entry name" value="Rossmann-like_a/b/a_fold"/>
</dbReference>
<evidence type="ECO:0000256" key="1">
    <source>
        <dbReference type="ARBA" id="ARBA00002121"/>
    </source>
</evidence>
<keyword evidence="12" id="KW-0511">Multifunctional enzyme</keyword>
<dbReference type="Pfam" id="PF06574">
    <property type="entry name" value="FAD_syn"/>
    <property type="match status" value="1"/>
</dbReference>
<dbReference type="UniPathway" id="UPA00276">
    <property type="reaction ID" value="UER00406"/>
</dbReference>
<keyword evidence="6 15" id="KW-0808">Transferase</keyword>
<evidence type="ECO:0000256" key="15">
    <source>
        <dbReference type="PIRNR" id="PIRNR004491"/>
    </source>
</evidence>
<comment type="pathway">
    <text evidence="2 15">Cofactor biosynthesis; FAD biosynthesis; FAD from FMN: step 1/1.</text>
</comment>
<dbReference type="SUPFAM" id="SSF82114">
    <property type="entry name" value="Riboflavin kinase-like"/>
    <property type="match status" value="1"/>
</dbReference>
<feature type="domain" description="Riboflavin kinase" evidence="16">
    <location>
        <begin position="183"/>
        <end position="308"/>
    </location>
</feature>
<dbReference type="NCBIfam" id="NF004162">
    <property type="entry name" value="PRK05627.1-5"/>
    <property type="match status" value="1"/>
</dbReference>
<dbReference type="EMBL" id="MZGX01000001">
    <property type="protein sequence ID" value="OPX46226.1"/>
    <property type="molecule type" value="Genomic_DNA"/>
</dbReference>
<evidence type="ECO:0000256" key="12">
    <source>
        <dbReference type="ARBA" id="ARBA00023268"/>
    </source>
</evidence>
<comment type="similarity">
    <text evidence="15">Belongs to the ribF family.</text>
</comment>
<gene>
    <name evidence="17" type="primary">ribF</name>
    <name evidence="17" type="ORF">CLHUN_00420</name>
</gene>
<evidence type="ECO:0000256" key="6">
    <source>
        <dbReference type="ARBA" id="ARBA00022679"/>
    </source>
</evidence>
<evidence type="ECO:0000259" key="16">
    <source>
        <dbReference type="SMART" id="SM00904"/>
    </source>
</evidence>
<dbReference type="InterPro" id="IPR002606">
    <property type="entry name" value="Riboflavin_kinase_bac"/>
</dbReference>
<evidence type="ECO:0000256" key="9">
    <source>
        <dbReference type="ARBA" id="ARBA00022777"/>
    </source>
</evidence>
<dbReference type="Gene3D" id="2.40.30.30">
    <property type="entry name" value="Riboflavin kinase-like"/>
    <property type="match status" value="1"/>
</dbReference>
<dbReference type="PIRSF" id="PIRSF004491">
    <property type="entry name" value="FAD_Synth"/>
    <property type="match status" value="1"/>
</dbReference>
<dbReference type="GO" id="GO:0006747">
    <property type="term" value="P:FAD biosynthetic process"/>
    <property type="evidence" value="ECO:0007669"/>
    <property type="project" value="UniProtKB-UniRule"/>
</dbReference>
<keyword evidence="18" id="KW-1185">Reference proteome</keyword>
<dbReference type="UniPathway" id="UPA00277">
    <property type="reaction ID" value="UER00407"/>
</dbReference>
<keyword evidence="9 15" id="KW-0418">Kinase</keyword>
<dbReference type="InterPro" id="IPR015865">
    <property type="entry name" value="Riboflavin_kinase_bac/euk"/>
</dbReference>
<proteinExistence type="inferred from homology"/>
<dbReference type="Gene3D" id="3.40.50.620">
    <property type="entry name" value="HUPs"/>
    <property type="match status" value="1"/>
</dbReference>
<dbReference type="RefSeq" id="WP_080062550.1">
    <property type="nucleotide sequence ID" value="NZ_MZGX01000001.1"/>
</dbReference>
<dbReference type="GO" id="GO:0009398">
    <property type="term" value="P:FMN biosynthetic process"/>
    <property type="evidence" value="ECO:0007669"/>
    <property type="project" value="UniProtKB-UniRule"/>
</dbReference>
<comment type="catalytic activity">
    <reaction evidence="13 15">
        <text>riboflavin + ATP = FMN + ADP + H(+)</text>
        <dbReference type="Rhea" id="RHEA:14357"/>
        <dbReference type="ChEBI" id="CHEBI:15378"/>
        <dbReference type="ChEBI" id="CHEBI:30616"/>
        <dbReference type="ChEBI" id="CHEBI:57986"/>
        <dbReference type="ChEBI" id="CHEBI:58210"/>
        <dbReference type="ChEBI" id="CHEBI:456216"/>
        <dbReference type="EC" id="2.7.1.26"/>
    </reaction>
</comment>
<reference evidence="17 18" key="1">
    <citation type="submission" date="2017-03" db="EMBL/GenBank/DDBJ databases">
        <title>Genome sequence of Clostridium hungatei DSM 14427.</title>
        <authorList>
            <person name="Poehlein A."/>
            <person name="Daniel R."/>
        </authorList>
    </citation>
    <scope>NUCLEOTIDE SEQUENCE [LARGE SCALE GENOMIC DNA]</scope>
    <source>
        <strain evidence="17 18">DSM 14427</strain>
    </source>
</reference>
<dbReference type="SMART" id="SM00904">
    <property type="entry name" value="Flavokinase"/>
    <property type="match status" value="1"/>
</dbReference>
<keyword evidence="5 15" id="KW-0288">FMN</keyword>
<accession>A0A1V4SS02</accession>
<dbReference type="NCBIfam" id="TIGR00083">
    <property type="entry name" value="ribF"/>
    <property type="match status" value="1"/>
</dbReference>
<comment type="pathway">
    <text evidence="3 15">Cofactor biosynthesis; FMN biosynthesis; FMN from riboflavin (ATP route): step 1/1.</text>
</comment>
<dbReference type="Pfam" id="PF01687">
    <property type="entry name" value="Flavokinase"/>
    <property type="match status" value="1"/>
</dbReference>
<protein>
    <recommendedName>
        <fullName evidence="15">Riboflavin biosynthesis protein</fullName>
    </recommendedName>
    <domain>
        <recommendedName>
            <fullName evidence="15">Riboflavin kinase</fullName>
            <ecNumber evidence="15">2.7.1.26</ecNumber>
        </recommendedName>
        <alternativeName>
            <fullName evidence="15">Flavokinase</fullName>
        </alternativeName>
    </domain>
    <domain>
        <recommendedName>
            <fullName evidence="15">FMN adenylyltransferase</fullName>
            <ecNumber evidence="15">2.7.7.2</ecNumber>
        </recommendedName>
        <alternativeName>
            <fullName evidence="15">FAD pyrophosphorylase</fullName>
        </alternativeName>
        <alternativeName>
            <fullName evidence="15">FAD synthase</fullName>
        </alternativeName>
    </domain>
</protein>
<dbReference type="InterPro" id="IPR015864">
    <property type="entry name" value="FAD_synthase"/>
</dbReference>
<evidence type="ECO:0000256" key="14">
    <source>
        <dbReference type="ARBA" id="ARBA00049494"/>
    </source>
</evidence>
<comment type="caution">
    <text evidence="17">The sequence shown here is derived from an EMBL/GenBank/DDBJ whole genome shotgun (WGS) entry which is preliminary data.</text>
</comment>
<dbReference type="OrthoDB" id="9803667at2"/>
<keyword evidence="7 15" id="KW-0548">Nucleotidyltransferase</keyword>
<dbReference type="GO" id="GO:0009231">
    <property type="term" value="P:riboflavin biosynthetic process"/>
    <property type="evidence" value="ECO:0007669"/>
    <property type="project" value="InterPro"/>
</dbReference>
<organism evidence="17 18">
    <name type="scientific">Ruminiclostridium hungatei</name>
    <name type="common">Clostridium hungatei</name>
    <dbReference type="NCBI Taxonomy" id="48256"/>
    <lineage>
        <taxon>Bacteria</taxon>
        <taxon>Bacillati</taxon>
        <taxon>Bacillota</taxon>
        <taxon>Clostridia</taxon>
        <taxon>Eubacteriales</taxon>
        <taxon>Oscillospiraceae</taxon>
        <taxon>Ruminiclostridium</taxon>
    </lineage>
</organism>
<dbReference type="InterPro" id="IPR023465">
    <property type="entry name" value="Riboflavin_kinase_dom_sf"/>
</dbReference>
<keyword evidence="10 15" id="KW-0274">FAD</keyword>
<dbReference type="SUPFAM" id="SSF52374">
    <property type="entry name" value="Nucleotidylyl transferase"/>
    <property type="match status" value="1"/>
</dbReference>
<keyword evidence="4 15" id="KW-0285">Flavoprotein</keyword>
<evidence type="ECO:0000256" key="8">
    <source>
        <dbReference type="ARBA" id="ARBA00022741"/>
    </source>
</evidence>
<sequence>MQVIHTTDSSNCFTSKTGVGLGNFDGLHIGHMALINTLIRESQLNNLSSIVYTFTKHPENILRKKLITPLLLTEQKKIDLLDEIHLDYLYFDEFNEDFSRLSPEDFVKKILIDKLNIKLAVAGYDYRFGYMGQGDIPFLKELGQKYGFRVVVIPAIKCDDEVISSTRIRNCIINGELETAYKLLGRNYSITAEVVSGRRIGNTIGFPTANIHPERFLVLPANGVYITKTLLDGKLYNSMTNVGYNPTFEDVKEKTVETHIIDFNQDIYGKKIEVFFLKKLRDEKKFESVELLKEQISKDMNSARKYLEIEEAASDCT</sequence>
<dbReference type="PANTHER" id="PTHR22749:SF6">
    <property type="entry name" value="RIBOFLAVIN KINASE"/>
    <property type="match status" value="1"/>
</dbReference>
<comment type="catalytic activity">
    <reaction evidence="14 15">
        <text>FMN + ATP + H(+) = FAD + diphosphate</text>
        <dbReference type="Rhea" id="RHEA:17237"/>
        <dbReference type="ChEBI" id="CHEBI:15378"/>
        <dbReference type="ChEBI" id="CHEBI:30616"/>
        <dbReference type="ChEBI" id="CHEBI:33019"/>
        <dbReference type="ChEBI" id="CHEBI:57692"/>
        <dbReference type="ChEBI" id="CHEBI:58210"/>
        <dbReference type="EC" id="2.7.7.2"/>
    </reaction>
</comment>
<keyword evidence="8 15" id="KW-0547">Nucleotide-binding</keyword>
<dbReference type="GO" id="GO:0005524">
    <property type="term" value="F:ATP binding"/>
    <property type="evidence" value="ECO:0007669"/>
    <property type="project" value="UniProtKB-UniRule"/>
</dbReference>